<organism evidence="2 3">
    <name type="scientific">Nocardioides pocheonensis</name>
    <dbReference type="NCBI Taxonomy" id="661485"/>
    <lineage>
        <taxon>Bacteria</taxon>
        <taxon>Bacillati</taxon>
        <taxon>Actinomycetota</taxon>
        <taxon>Actinomycetes</taxon>
        <taxon>Propionibacteriales</taxon>
        <taxon>Nocardioidaceae</taxon>
        <taxon>Nocardioides</taxon>
    </lineage>
</organism>
<keyword evidence="3" id="KW-1185">Reference proteome</keyword>
<feature type="domain" description="HTH marR-type" evidence="1">
    <location>
        <begin position="9"/>
        <end position="66"/>
    </location>
</feature>
<sequence>MKTVKNNRLTRSQQAVLAALRDQPDLVEMEALARHLGRHPNTLRDHLTALLDAGLVVRHQAPVDGRGRPRWLYAAAAEPVVDENAELAAALAWRLAHRERNPLAAARDVSRHWAQQIIARRGLLRLRTARAGRAQVVEVLDDLGYAPVPDDRFDRVALTRCPLLQVASDVPEVVCNVHLGLVEELLDASGADPHRASLKPFADPGSCALRLLAPTAEVRTAVDPSR</sequence>
<dbReference type="Gene3D" id="1.10.10.10">
    <property type="entry name" value="Winged helix-like DNA-binding domain superfamily/Winged helix DNA-binding domain"/>
    <property type="match status" value="1"/>
</dbReference>
<comment type="caution">
    <text evidence="2">The sequence shown here is derived from an EMBL/GenBank/DDBJ whole genome shotgun (WGS) entry which is preliminary data.</text>
</comment>
<evidence type="ECO:0000259" key="1">
    <source>
        <dbReference type="Pfam" id="PF01047"/>
    </source>
</evidence>
<dbReference type="InterPro" id="IPR036388">
    <property type="entry name" value="WH-like_DNA-bd_sf"/>
</dbReference>
<dbReference type="SUPFAM" id="SSF46785">
    <property type="entry name" value="Winged helix' DNA-binding domain"/>
    <property type="match status" value="1"/>
</dbReference>
<accession>A0A3N0GMQ9</accession>
<dbReference type="Pfam" id="PF01047">
    <property type="entry name" value="MarR"/>
    <property type="match status" value="1"/>
</dbReference>
<protein>
    <submittedName>
        <fullName evidence="2">MarR family transcriptional regulator</fullName>
    </submittedName>
</protein>
<dbReference type="GO" id="GO:0003700">
    <property type="term" value="F:DNA-binding transcription factor activity"/>
    <property type="evidence" value="ECO:0007669"/>
    <property type="project" value="InterPro"/>
</dbReference>
<dbReference type="InterPro" id="IPR000835">
    <property type="entry name" value="HTH_MarR-typ"/>
</dbReference>
<dbReference type="OrthoDB" id="3399802at2"/>
<dbReference type="AlphaFoldDB" id="A0A3N0GMQ9"/>
<evidence type="ECO:0000313" key="2">
    <source>
        <dbReference type="EMBL" id="RNM13679.1"/>
    </source>
</evidence>
<dbReference type="EMBL" id="RJSF01000040">
    <property type="protein sequence ID" value="RNM13679.1"/>
    <property type="molecule type" value="Genomic_DNA"/>
</dbReference>
<reference evidence="2 3" key="1">
    <citation type="submission" date="2018-11" db="EMBL/GenBank/DDBJ databases">
        <authorList>
            <person name="Li F."/>
        </authorList>
    </citation>
    <scope>NUCLEOTIDE SEQUENCE [LARGE SCALE GENOMIC DNA]</scope>
    <source>
        <strain evidence="2 3">Gsoil 818</strain>
    </source>
</reference>
<proteinExistence type="predicted"/>
<dbReference type="Proteomes" id="UP000279994">
    <property type="component" value="Unassembled WGS sequence"/>
</dbReference>
<gene>
    <name evidence="2" type="ORF">EFL26_11855</name>
</gene>
<name>A0A3N0GMQ9_9ACTN</name>
<evidence type="ECO:0000313" key="3">
    <source>
        <dbReference type="Proteomes" id="UP000279994"/>
    </source>
</evidence>
<dbReference type="InterPro" id="IPR036390">
    <property type="entry name" value="WH_DNA-bd_sf"/>
</dbReference>